<protein>
    <submittedName>
        <fullName evidence="1">Uncharacterized protein</fullName>
    </submittedName>
</protein>
<dbReference type="AlphaFoldDB" id="A0A5C4SBZ0"/>
<proteinExistence type="predicted"/>
<sequence length="242" mass="29387">MKSDPFWSGTEYKKLMQWSRYLYRACRIEKIYEKELGYKYRLDGEIFPNEMSTVFLGLLYVSLETFRDFGFSDQRIDFMLGQEFMENVNLLKRFRNSVFHPSKIEDSRQMEFFKMSDKVLPWAYGLVDEFERYFYFFPEINGILPKYADMIRPELRKLNLWLPSSSPLIFRKKKVQKVIMYLRTYEKMEDSQRKDFGGHLINFHKAIAGIPDSYFEPLVGKFSANYFYEEFLNIDYYKRKLL</sequence>
<evidence type="ECO:0000313" key="2">
    <source>
        <dbReference type="Proteomes" id="UP000308271"/>
    </source>
</evidence>
<reference evidence="1 2" key="1">
    <citation type="submission" date="2019-05" db="EMBL/GenBank/DDBJ databases">
        <title>Draft Whole-Genome sequence of the green sulfur bacterium Chlorobaculum thiosulfatiphilum DSM 249.</title>
        <authorList>
            <person name="Meyer T.E."/>
            <person name="Kyndt J.A."/>
        </authorList>
    </citation>
    <scope>NUCLEOTIDE SEQUENCE [LARGE SCALE GENOMIC DNA]</scope>
    <source>
        <strain evidence="1 2">DSM 249</strain>
    </source>
</reference>
<keyword evidence="2" id="KW-1185">Reference proteome</keyword>
<dbReference type="Proteomes" id="UP000308271">
    <property type="component" value="Unassembled WGS sequence"/>
</dbReference>
<dbReference type="EMBL" id="VDCH01000001">
    <property type="protein sequence ID" value="TNJ40281.1"/>
    <property type="molecule type" value="Genomic_DNA"/>
</dbReference>
<accession>A0A5C4SBZ0</accession>
<evidence type="ECO:0000313" key="1">
    <source>
        <dbReference type="EMBL" id="TNJ40281.1"/>
    </source>
</evidence>
<dbReference type="RefSeq" id="WP_139455753.1">
    <property type="nucleotide sequence ID" value="NZ_VDCH01000001.1"/>
</dbReference>
<gene>
    <name evidence="1" type="ORF">FGF66_00495</name>
</gene>
<comment type="caution">
    <text evidence="1">The sequence shown here is derived from an EMBL/GenBank/DDBJ whole genome shotgun (WGS) entry which is preliminary data.</text>
</comment>
<name>A0A5C4SBZ0_CHLTI</name>
<organism evidence="1 2">
    <name type="scientific">Chlorobaculum thiosulfatiphilum</name>
    <name type="common">Chlorobium limicola f.sp. thiosulfatophilum</name>
    <dbReference type="NCBI Taxonomy" id="115852"/>
    <lineage>
        <taxon>Bacteria</taxon>
        <taxon>Pseudomonadati</taxon>
        <taxon>Chlorobiota</taxon>
        <taxon>Chlorobiia</taxon>
        <taxon>Chlorobiales</taxon>
        <taxon>Chlorobiaceae</taxon>
        <taxon>Chlorobaculum</taxon>
    </lineage>
</organism>